<reference evidence="10" key="1">
    <citation type="submission" date="2016-10" db="EMBL/GenBank/DDBJ databases">
        <authorList>
            <person name="Varghese N."/>
            <person name="Submissions S."/>
        </authorList>
    </citation>
    <scope>NUCLEOTIDE SEQUENCE [LARGE SCALE GENOMIC DNA]</scope>
    <source>
        <strain evidence="10">CCTCC 2012022</strain>
    </source>
</reference>
<dbReference type="NCBIfam" id="TIGR03242">
    <property type="entry name" value="arg_catab_astE"/>
    <property type="match status" value="1"/>
</dbReference>
<feature type="binding site" evidence="5">
    <location>
        <position position="151"/>
    </location>
    <ligand>
        <name>Zn(2+)</name>
        <dbReference type="ChEBI" id="CHEBI:29105"/>
    </ligand>
</feature>
<evidence type="ECO:0000256" key="3">
    <source>
        <dbReference type="ARBA" id="ARBA00022801"/>
    </source>
</evidence>
<dbReference type="Pfam" id="PF24827">
    <property type="entry name" value="AstE_AspA_cat"/>
    <property type="match status" value="1"/>
</dbReference>
<sequence length="329" mass="35255">MLALGRLLELTLAAREPSEKIQLCADGTRLQWRDEGVLLVTPPAARDNGCDLLLSAGIHGNETAPVELLERLLHGIAAARLRPALRLLLVLGNPAALRSGERYIGYDLNRLFNGGHELASGPEAARAVLLEQQLAAFFTDPARRRLHLDLHTAIRGSRIEQFALRPAAAAAPSPASLAALQAAGIQALLLHNGVSATFSGLSSRRFGAEAFTLELGRARPFGENAALDLSRLEAVLGALIEGRPLPPGDPARLQLFAIAREVIRHTPAFRLHLDEAVENFTALAPGSLLAEDEGRQWIVEEAQARIVFPNPRVALGQRAGLIVVPAPQS</sequence>
<comment type="catalytic activity">
    <reaction evidence="5">
        <text>N-succinyl-L-glutamate + H2O = L-glutamate + succinate</text>
        <dbReference type="Rhea" id="RHEA:15169"/>
        <dbReference type="ChEBI" id="CHEBI:15377"/>
        <dbReference type="ChEBI" id="CHEBI:29985"/>
        <dbReference type="ChEBI" id="CHEBI:30031"/>
        <dbReference type="ChEBI" id="CHEBI:58763"/>
        <dbReference type="EC" id="3.5.1.96"/>
    </reaction>
</comment>
<feature type="binding site" evidence="5">
    <location>
        <position position="62"/>
    </location>
    <ligand>
        <name>Zn(2+)</name>
        <dbReference type="ChEBI" id="CHEBI:29105"/>
    </ligand>
</feature>
<dbReference type="Gene3D" id="3.40.630.10">
    <property type="entry name" value="Zn peptidases"/>
    <property type="match status" value="1"/>
</dbReference>
<comment type="cofactor">
    <cofactor evidence="5">
        <name>Zn(2+)</name>
        <dbReference type="ChEBI" id="CHEBI:29105"/>
    </cofactor>
    <text evidence="5">Binds 1 zinc ion per subunit.</text>
</comment>
<dbReference type="PANTHER" id="PTHR15162:SF7">
    <property type="entry name" value="SUCCINYLGLUTAMATE DESUCCINYLASE"/>
    <property type="match status" value="1"/>
</dbReference>
<dbReference type="GO" id="GO:0009017">
    <property type="term" value="F:succinylglutamate desuccinylase activity"/>
    <property type="evidence" value="ECO:0007669"/>
    <property type="project" value="UniProtKB-UniRule"/>
</dbReference>
<dbReference type="AlphaFoldDB" id="A0A1H2E1D7"/>
<keyword evidence="2 5" id="KW-0479">Metal-binding</keyword>
<dbReference type="GO" id="GO:0019544">
    <property type="term" value="P:L-arginine catabolic process to L-glutamate"/>
    <property type="evidence" value="ECO:0007669"/>
    <property type="project" value="UniProtKB-UniRule"/>
</dbReference>
<dbReference type="GO" id="GO:0019545">
    <property type="term" value="P:L-arginine catabolic process to succinate"/>
    <property type="evidence" value="ECO:0007669"/>
    <property type="project" value="UniProtKB-UniRule"/>
</dbReference>
<keyword evidence="10" id="KW-1185">Reference proteome</keyword>
<name>A0A1H2E1D7_9GAMM</name>
<dbReference type="Pfam" id="PF04952">
    <property type="entry name" value="AstE_AspA_hybrid"/>
    <property type="match status" value="1"/>
</dbReference>
<evidence type="ECO:0000259" key="8">
    <source>
        <dbReference type="Pfam" id="PF24827"/>
    </source>
</evidence>
<comment type="similarity">
    <text evidence="5">Belongs to the AspA/AstE family. Succinylglutamate desuccinylase subfamily.</text>
</comment>
<dbReference type="GO" id="GO:0016788">
    <property type="term" value="F:hydrolase activity, acting on ester bonds"/>
    <property type="evidence" value="ECO:0007669"/>
    <property type="project" value="UniProtKB-UniRule"/>
</dbReference>
<evidence type="ECO:0000256" key="5">
    <source>
        <dbReference type="HAMAP-Rule" id="MF_00767"/>
    </source>
</evidence>
<dbReference type="Proteomes" id="UP000243063">
    <property type="component" value="Chromosome I"/>
</dbReference>
<comment type="pathway">
    <text evidence="5">Amino-acid degradation; L-arginine degradation via AST pathway; L-glutamate and succinate from L-arginine: step 5/5.</text>
</comment>
<dbReference type="GO" id="GO:0008270">
    <property type="term" value="F:zinc ion binding"/>
    <property type="evidence" value="ECO:0007669"/>
    <property type="project" value="UniProtKB-UniRule"/>
</dbReference>
<evidence type="ECO:0000256" key="2">
    <source>
        <dbReference type="ARBA" id="ARBA00022723"/>
    </source>
</evidence>
<dbReference type="EMBL" id="LT629780">
    <property type="protein sequence ID" value="SDT88887.1"/>
    <property type="molecule type" value="Genomic_DNA"/>
</dbReference>
<gene>
    <name evidence="5" type="primary">astE</name>
    <name evidence="9" type="ORF">SAMN05216580_0208</name>
</gene>
<dbReference type="OrthoDB" id="5290473at2"/>
<dbReference type="SUPFAM" id="SSF53187">
    <property type="entry name" value="Zn-dependent exopeptidases"/>
    <property type="match status" value="1"/>
</dbReference>
<dbReference type="InterPro" id="IPR055438">
    <property type="entry name" value="AstE_AspA_cat"/>
</dbReference>
<accession>A0A1H2E1D7</accession>
<keyword evidence="1 5" id="KW-0056">Arginine metabolism</keyword>
<feature type="active site" evidence="5">
    <location>
        <position position="214"/>
    </location>
</feature>
<evidence type="ECO:0000256" key="6">
    <source>
        <dbReference type="NCBIfam" id="TIGR03242"/>
    </source>
</evidence>
<feature type="binding site" evidence="5">
    <location>
        <position position="59"/>
    </location>
    <ligand>
        <name>Zn(2+)</name>
        <dbReference type="ChEBI" id="CHEBI:29105"/>
    </ligand>
</feature>
<evidence type="ECO:0000256" key="4">
    <source>
        <dbReference type="ARBA" id="ARBA00022833"/>
    </source>
</evidence>
<comment type="function">
    <text evidence="5">Transforms N(2)-succinylglutamate into succinate and glutamate.</text>
</comment>
<feature type="domain" description="AstE/AspA barrel-sandwich hybrid" evidence="7">
    <location>
        <begin position="252"/>
        <end position="325"/>
    </location>
</feature>
<proteinExistence type="inferred from homology"/>
<keyword evidence="4 5" id="KW-0862">Zinc</keyword>
<evidence type="ECO:0000259" key="7">
    <source>
        <dbReference type="Pfam" id="PF04952"/>
    </source>
</evidence>
<dbReference type="UniPathway" id="UPA00185">
    <property type="reaction ID" value="UER00283"/>
</dbReference>
<dbReference type="InterPro" id="IPR007036">
    <property type="entry name" value="Aste_AspA_hybrid_dom"/>
</dbReference>
<dbReference type="STRING" id="1245526.SAMN05216580_0208"/>
<dbReference type="NCBIfam" id="NF003706">
    <property type="entry name" value="PRK05324.1"/>
    <property type="match status" value="1"/>
</dbReference>
<organism evidence="9 10">
    <name type="scientific">Geopseudomonas guangdongensis</name>
    <dbReference type="NCBI Taxonomy" id="1245526"/>
    <lineage>
        <taxon>Bacteria</taxon>
        <taxon>Pseudomonadati</taxon>
        <taxon>Pseudomonadota</taxon>
        <taxon>Gammaproteobacteria</taxon>
        <taxon>Pseudomonadales</taxon>
        <taxon>Pseudomonadaceae</taxon>
        <taxon>Geopseudomonas</taxon>
    </lineage>
</organism>
<evidence type="ECO:0000256" key="1">
    <source>
        <dbReference type="ARBA" id="ARBA00022503"/>
    </source>
</evidence>
<evidence type="ECO:0000313" key="10">
    <source>
        <dbReference type="Proteomes" id="UP000243063"/>
    </source>
</evidence>
<dbReference type="RefSeq" id="WP_090211457.1">
    <property type="nucleotide sequence ID" value="NZ_LT629780.1"/>
</dbReference>
<dbReference type="EC" id="3.5.1.96" evidence="5 6"/>
<keyword evidence="3 5" id="KW-0378">Hydrolase</keyword>
<protein>
    <recommendedName>
        <fullName evidence="5 6">Succinylglutamate desuccinylase</fullName>
        <ecNumber evidence="5 6">3.5.1.96</ecNumber>
    </recommendedName>
</protein>
<dbReference type="InterPro" id="IPR050178">
    <property type="entry name" value="AspA/AstE_fam"/>
</dbReference>
<dbReference type="PANTHER" id="PTHR15162">
    <property type="entry name" value="ASPARTOACYLASE"/>
    <property type="match status" value="1"/>
</dbReference>
<evidence type="ECO:0000313" key="9">
    <source>
        <dbReference type="EMBL" id="SDT88887.1"/>
    </source>
</evidence>
<feature type="domain" description="Succinylglutamate desuccinylase/Aspartoacylase catalytic" evidence="8">
    <location>
        <begin position="49"/>
        <end position="234"/>
    </location>
</feature>
<dbReference type="HAMAP" id="MF_00767">
    <property type="entry name" value="Arg_catab_AstE"/>
    <property type="match status" value="1"/>
</dbReference>
<dbReference type="InterPro" id="IPR016681">
    <property type="entry name" value="SuccinylGlu_desuccinylase"/>
</dbReference>